<dbReference type="RefSeq" id="WP_302128591.1">
    <property type="nucleotide sequence ID" value="NZ_CP129968.2"/>
</dbReference>
<dbReference type="EMBL" id="CP129968">
    <property type="protein sequence ID" value="WKK83020.1"/>
    <property type="molecule type" value="Genomic_DNA"/>
</dbReference>
<evidence type="ECO:0008006" key="2">
    <source>
        <dbReference type="Google" id="ProtNLM"/>
    </source>
</evidence>
<accession>A0AA49JHV8</accession>
<proteinExistence type="predicted"/>
<dbReference type="PROSITE" id="PS51257">
    <property type="entry name" value="PROKAR_LIPOPROTEIN"/>
    <property type="match status" value="1"/>
</dbReference>
<dbReference type="KEGG" id="marp:QYS47_14100"/>
<name>A0AA49JHV8_9BACT</name>
<protein>
    <recommendedName>
        <fullName evidence="2">2-dehydro-3-deoxyphosphooctonate aldolase</fullName>
    </recommendedName>
</protein>
<evidence type="ECO:0000313" key="1">
    <source>
        <dbReference type="EMBL" id="WKK83020.1"/>
    </source>
</evidence>
<gene>
    <name evidence="1" type="ORF">QYS47_14100</name>
</gene>
<sequence>MSYLLKSKTAIILLFWIIAFACKPPPSKFDADYPEYTTEKNTTESYEMVNDSTLFLSITAENKAYGRSPKSPIFVGVTNAYEGGKNRERFLNALEMEDGREIKYERLKSCCPFKTLNSRTIGADQKFGLLDIWVLYPQGEHKSEADTLYINAYDEGNPMIPKGYRAKK</sequence>
<reference evidence="1" key="1">
    <citation type="submission" date="2023-08" db="EMBL/GenBank/DDBJ databases">
        <title>Comparative genomics and taxonomic characterization of three novel marine species of genus Marivirga.</title>
        <authorList>
            <person name="Muhammad N."/>
            <person name="Kim S.-G."/>
        </authorList>
    </citation>
    <scope>NUCLEOTIDE SEQUENCE</scope>
    <source>
        <strain evidence="1">BKB1-2</strain>
    </source>
</reference>
<dbReference type="Proteomes" id="UP001232019">
    <property type="component" value="Chromosome"/>
</dbReference>
<organism evidence="1">
    <name type="scientific">Marivirga arenosa</name>
    <dbReference type="NCBI Taxonomy" id="3059076"/>
    <lineage>
        <taxon>Bacteria</taxon>
        <taxon>Pseudomonadati</taxon>
        <taxon>Bacteroidota</taxon>
        <taxon>Cytophagia</taxon>
        <taxon>Cytophagales</taxon>
        <taxon>Marivirgaceae</taxon>
        <taxon>Marivirga</taxon>
    </lineage>
</organism>
<dbReference type="AlphaFoldDB" id="A0AA49JHV8"/>